<feature type="transmembrane region" description="Helical" evidence="1">
    <location>
        <begin position="41"/>
        <end position="60"/>
    </location>
</feature>
<reference evidence="2" key="1">
    <citation type="journal article" date="2019" name="bioRxiv">
        <title>The Genome of the Zebra Mussel, Dreissena polymorpha: A Resource for Invasive Species Research.</title>
        <authorList>
            <person name="McCartney M.A."/>
            <person name="Auch B."/>
            <person name="Kono T."/>
            <person name="Mallez S."/>
            <person name="Zhang Y."/>
            <person name="Obille A."/>
            <person name="Becker A."/>
            <person name="Abrahante J.E."/>
            <person name="Garbe J."/>
            <person name="Badalamenti J.P."/>
            <person name="Herman A."/>
            <person name="Mangelson H."/>
            <person name="Liachko I."/>
            <person name="Sullivan S."/>
            <person name="Sone E.D."/>
            <person name="Koren S."/>
            <person name="Silverstein K.A.T."/>
            <person name="Beckman K.B."/>
            <person name="Gohl D.M."/>
        </authorList>
    </citation>
    <scope>NUCLEOTIDE SEQUENCE</scope>
    <source>
        <strain evidence="2">Duluth1</strain>
        <tissue evidence="2">Whole animal</tissue>
    </source>
</reference>
<protein>
    <submittedName>
        <fullName evidence="2">Uncharacterized protein</fullName>
    </submittedName>
</protein>
<keyword evidence="1" id="KW-1133">Transmembrane helix</keyword>
<reference evidence="2" key="2">
    <citation type="submission" date="2020-11" db="EMBL/GenBank/DDBJ databases">
        <authorList>
            <person name="McCartney M.A."/>
            <person name="Auch B."/>
            <person name="Kono T."/>
            <person name="Mallez S."/>
            <person name="Becker A."/>
            <person name="Gohl D.M."/>
            <person name="Silverstein K.A.T."/>
            <person name="Koren S."/>
            <person name="Bechman K.B."/>
            <person name="Herman A."/>
            <person name="Abrahante J.E."/>
            <person name="Garbe J."/>
        </authorList>
    </citation>
    <scope>NUCLEOTIDE SEQUENCE</scope>
    <source>
        <strain evidence="2">Duluth1</strain>
        <tissue evidence="2">Whole animal</tissue>
    </source>
</reference>
<comment type="caution">
    <text evidence="2">The sequence shown here is derived from an EMBL/GenBank/DDBJ whole genome shotgun (WGS) entry which is preliminary data.</text>
</comment>
<evidence type="ECO:0000256" key="1">
    <source>
        <dbReference type="SAM" id="Phobius"/>
    </source>
</evidence>
<dbReference type="EMBL" id="JAIWYP010000007">
    <property type="protein sequence ID" value="KAH3793841.1"/>
    <property type="molecule type" value="Genomic_DNA"/>
</dbReference>
<name>A0A9D4FC42_DREPO</name>
<accession>A0A9D4FC42</accession>
<keyword evidence="1" id="KW-0472">Membrane</keyword>
<dbReference type="AlphaFoldDB" id="A0A9D4FC42"/>
<sequence>MGSTDDLRKIGHCDVAGLQKKMSYDVVSGRVKVHINSHNKLVLCTICSPILLALVTISLTPDPASNMLGFQLAVTSVTLSPGFPFQGCSPFLGKILRSSH</sequence>
<organism evidence="2 3">
    <name type="scientific">Dreissena polymorpha</name>
    <name type="common">Zebra mussel</name>
    <name type="synonym">Mytilus polymorpha</name>
    <dbReference type="NCBI Taxonomy" id="45954"/>
    <lineage>
        <taxon>Eukaryota</taxon>
        <taxon>Metazoa</taxon>
        <taxon>Spiralia</taxon>
        <taxon>Lophotrochozoa</taxon>
        <taxon>Mollusca</taxon>
        <taxon>Bivalvia</taxon>
        <taxon>Autobranchia</taxon>
        <taxon>Heteroconchia</taxon>
        <taxon>Euheterodonta</taxon>
        <taxon>Imparidentia</taxon>
        <taxon>Neoheterodontei</taxon>
        <taxon>Myida</taxon>
        <taxon>Dreissenoidea</taxon>
        <taxon>Dreissenidae</taxon>
        <taxon>Dreissena</taxon>
    </lineage>
</organism>
<gene>
    <name evidence="2" type="ORF">DPMN_147363</name>
</gene>
<evidence type="ECO:0000313" key="3">
    <source>
        <dbReference type="Proteomes" id="UP000828390"/>
    </source>
</evidence>
<keyword evidence="1" id="KW-0812">Transmembrane</keyword>
<keyword evidence="3" id="KW-1185">Reference proteome</keyword>
<evidence type="ECO:0000313" key="2">
    <source>
        <dbReference type="EMBL" id="KAH3793841.1"/>
    </source>
</evidence>
<proteinExistence type="predicted"/>
<dbReference type="Proteomes" id="UP000828390">
    <property type="component" value="Unassembled WGS sequence"/>
</dbReference>